<dbReference type="AlphaFoldDB" id="A0A2M7H486"/>
<evidence type="ECO:0000313" key="2">
    <source>
        <dbReference type="EMBL" id="PIW37033.1"/>
    </source>
</evidence>
<reference evidence="2 3" key="1">
    <citation type="submission" date="2017-09" db="EMBL/GenBank/DDBJ databases">
        <title>Depth-based differentiation of microbial function through sediment-hosted aquifers and enrichment of novel symbionts in the deep terrestrial subsurface.</title>
        <authorList>
            <person name="Probst A.J."/>
            <person name="Ladd B."/>
            <person name="Jarett J.K."/>
            <person name="Geller-Mcgrath D.E."/>
            <person name="Sieber C.M."/>
            <person name="Emerson J.B."/>
            <person name="Anantharaman K."/>
            <person name="Thomas B.C."/>
            <person name="Malmstrom R."/>
            <person name="Stieglmeier M."/>
            <person name="Klingl A."/>
            <person name="Woyke T."/>
            <person name="Ryan C.M."/>
            <person name="Banfield J.F."/>
        </authorList>
    </citation>
    <scope>NUCLEOTIDE SEQUENCE [LARGE SCALE GENOMIC DNA]</scope>
    <source>
        <strain evidence="2">CG15_BIG_FIL_POST_REV_8_21_14_020_45_12</strain>
    </source>
</reference>
<feature type="transmembrane region" description="Helical" evidence="1">
    <location>
        <begin position="130"/>
        <end position="152"/>
    </location>
</feature>
<gene>
    <name evidence="2" type="ORF">COW24_02280</name>
</gene>
<sequence length="153" mass="16578">MISLLIHWEILAIPALVLIISQVTKVGLQSLHSSWNWKDFNAYGGMPSSHTALFVSITTVVGLTQGFGSPLFIVSGFIAIAFIRDAVGIRWSLGYHGKVLNHLVETLPAEVRSTFPAKLQERLGHTPVEALVGFLMGALLTTVFHFALLALAA</sequence>
<dbReference type="Pfam" id="PF02681">
    <property type="entry name" value="DUF212"/>
    <property type="match status" value="1"/>
</dbReference>
<organism evidence="2 3">
    <name type="scientific">Candidatus Kerfeldbacteria bacterium CG15_BIG_FIL_POST_REV_8_21_14_020_45_12</name>
    <dbReference type="NCBI Taxonomy" id="2014247"/>
    <lineage>
        <taxon>Bacteria</taxon>
        <taxon>Candidatus Kerfeldiibacteriota</taxon>
    </lineage>
</organism>
<comment type="caution">
    <text evidence="2">The sequence shown here is derived from an EMBL/GenBank/DDBJ whole genome shotgun (WGS) entry which is preliminary data.</text>
</comment>
<keyword evidence="1" id="KW-1133">Transmembrane helix</keyword>
<evidence type="ECO:0000313" key="3">
    <source>
        <dbReference type="Proteomes" id="UP000230292"/>
    </source>
</evidence>
<proteinExistence type="predicted"/>
<accession>A0A2M7H486</accession>
<dbReference type="InterPro" id="IPR003832">
    <property type="entry name" value="DUF212"/>
</dbReference>
<protein>
    <submittedName>
        <fullName evidence="2">Acid phosphatase</fullName>
    </submittedName>
</protein>
<feature type="transmembrane region" description="Helical" evidence="1">
    <location>
        <begin position="52"/>
        <end position="83"/>
    </location>
</feature>
<evidence type="ECO:0000256" key="1">
    <source>
        <dbReference type="SAM" id="Phobius"/>
    </source>
</evidence>
<keyword evidence="1" id="KW-0812">Transmembrane</keyword>
<name>A0A2M7H486_9BACT</name>
<keyword evidence="1" id="KW-0472">Membrane</keyword>
<dbReference type="Proteomes" id="UP000230292">
    <property type="component" value="Unassembled WGS sequence"/>
</dbReference>
<dbReference type="PANTHER" id="PTHR31446">
    <property type="entry name" value="ACID PHOSPHATASE/VANADIUM-DEPENDENT HALOPEROXIDASE-RELATED PROTEIN"/>
    <property type="match status" value="1"/>
</dbReference>
<dbReference type="EMBL" id="PFGC01000029">
    <property type="protein sequence ID" value="PIW37033.1"/>
    <property type="molecule type" value="Genomic_DNA"/>
</dbReference>
<dbReference type="PANTHER" id="PTHR31446:SF29">
    <property type="entry name" value="ACID PHOSPHATASE_VANADIUM-DEPENDENT HALOPEROXIDASE-RELATED PROTEIN"/>
    <property type="match status" value="1"/>
</dbReference>